<protein>
    <submittedName>
        <fullName evidence="3">Uncharacterized conserved protein</fullName>
    </submittedName>
</protein>
<dbReference type="GO" id="GO:0043001">
    <property type="term" value="P:Golgi to plasma membrane protein transport"/>
    <property type="evidence" value="ECO:0007669"/>
    <property type="project" value="TreeGrafter"/>
</dbReference>
<organism evidence="3 4">
    <name type="scientific">Ceraceosorus bombacis</name>
    <dbReference type="NCBI Taxonomy" id="401625"/>
    <lineage>
        <taxon>Eukaryota</taxon>
        <taxon>Fungi</taxon>
        <taxon>Dikarya</taxon>
        <taxon>Basidiomycota</taxon>
        <taxon>Ustilaginomycotina</taxon>
        <taxon>Exobasidiomycetes</taxon>
        <taxon>Ceraceosorales</taxon>
        <taxon>Ceraceosoraceae</taxon>
        <taxon>Ceraceosorus</taxon>
    </lineage>
</organism>
<proteinExistence type="inferred from homology"/>
<dbReference type="EMBL" id="CCYA01000118">
    <property type="protein sequence ID" value="CEH12068.1"/>
    <property type="molecule type" value="Genomic_DNA"/>
</dbReference>
<comment type="similarity">
    <text evidence="1">Belongs to the PHAF1 family.</text>
</comment>
<feature type="region of interest" description="Disordered" evidence="2">
    <location>
        <begin position="157"/>
        <end position="182"/>
    </location>
</feature>
<dbReference type="AlphaFoldDB" id="A0A0P1B9I7"/>
<dbReference type="PANTHER" id="PTHR13465:SF2">
    <property type="entry name" value="PHAGOSOME ASSEMBLY FACTOR 1"/>
    <property type="match status" value="1"/>
</dbReference>
<evidence type="ECO:0000256" key="2">
    <source>
        <dbReference type="SAM" id="MobiDB-lite"/>
    </source>
</evidence>
<dbReference type="PANTHER" id="PTHR13465">
    <property type="entry name" value="UPF0183 PROTEIN"/>
    <property type="match status" value="1"/>
</dbReference>
<dbReference type="Pfam" id="PF03676">
    <property type="entry name" value="PHAF1"/>
    <property type="match status" value="1"/>
</dbReference>
<accession>A0A0P1B9I7</accession>
<name>A0A0P1B9I7_9BASI</name>
<keyword evidence="4" id="KW-1185">Reference proteome</keyword>
<sequence length="487" mass="52195">MTYQLDIIPSYSLGPFVLGRTLHSTLEYLRSRPRQHPVFEITHGATEKCASEPRAQAQNPNLPSATSALASLPVLVSVPAGSSGATIHLSFSASTQRLQLVVLRMPAAVEADDQQTGYSAQHVESFSPVALPLTCDGRTLPSLTRANVHRMFGPTWPAKLRTPTDGLTNRMQSRVGKGAATKGQEVTVRYPGLAFGWDVDASLSHPEPPAQASAPRVYVYQGLDPHDPDAIDAPIPARPGTGSRVLSHQDKTTSDQDAASRDSVTVLRASVQSDQPVKFTLSTGASVELILNETTEQDLLCDLGTPNARSLAQDERLGIQSSNTDRGIFYNYTSLGIDALVSAATSTSSGVLTKIIFHSNNPGTAAFGRYERCPWVVRTARGNSTVTEPFARLHAILSGNEHETSAKGLRPDSSDVVNVKTQPDETMELDRGANPELEGLRLDVRSTLVGFTFGSGEKDKRECEGLIVEVDRSGLVSSLTLVGPAAF</sequence>
<dbReference type="OrthoDB" id="411211at2759"/>
<dbReference type="InterPro" id="IPR005373">
    <property type="entry name" value="PHAF1"/>
</dbReference>
<evidence type="ECO:0000313" key="3">
    <source>
        <dbReference type="EMBL" id="CEH12068.1"/>
    </source>
</evidence>
<reference evidence="3 4" key="1">
    <citation type="submission" date="2014-09" db="EMBL/GenBank/DDBJ databases">
        <authorList>
            <person name="Magalhaes I.L.F."/>
            <person name="Oliveira U."/>
            <person name="Santos F.R."/>
            <person name="Vidigal T.H.D.A."/>
            <person name="Brescovit A.D."/>
            <person name="Santos A.J."/>
        </authorList>
    </citation>
    <scope>NUCLEOTIDE SEQUENCE [LARGE SCALE GENOMIC DNA]</scope>
</reference>
<feature type="compositionally biased region" description="Basic and acidic residues" evidence="2">
    <location>
        <begin position="247"/>
        <end position="260"/>
    </location>
</feature>
<feature type="region of interest" description="Disordered" evidence="2">
    <location>
        <begin position="223"/>
        <end position="262"/>
    </location>
</feature>
<evidence type="ECO:0000313" key="4">
    <source>
        <dbReference type="Proteomes" id="UP000054845"/>
    </source>
</evidence>
<dbReference type="Proteomes" id="UP000054845">
    <property type="component" value="Unassembled WGS sequence"/>
</dbReference>
<dbReference type="InterPro" id="IPR039156">
    <property type="entry name" value="PHAF1/BROMI"/>
</dbReference>
<evidence type="ECO:0000256" key="1">
    <source>
        <dbReference type="ARBA" id="ARBA00024339"/>
    </source>
</evidence>
<dbReference type="GO" id="GO:0005802">
    <property type="term" value="C:trans-Golgi network"/>
    <property type="evidence" value="ECO:0007669"/>
    <property type="project" value="TreeGrafter"/>
</dbReference>